<feature type="signal peptide" evidence="3">
    <location>
        <begin position="1"/>
        <end position="24"/>
    </location>
</feature>
<name>A0A836L3L6_LEIEN</name>
<gene>
    <name evidence="5" type="ORF">CUR178_08520</name>
</gene>
<dbReference type="KEGG" id="lenr:94175656"/>
<accession>A0A836L3L6</accession>
<feature type="compositionally biased region" description="Basic residues" evidence="2">
    <location>
        <begin position="465"/>
        <end position="477"/>
    </location>
</feature>
<comment type="caution">
    <text evidence="5">The sequence shown here is derived from an EMBL/GenBank/DDBJ whole genome shotgun (WGS) entry which is preliminary data.</text>
</comment>
<dbReference type="Proteomes" id="UP000674179">
    <property type="component" value="Chromosome 1"/>
</dbReference>
<feature type="region of interest" description="Disordered" evidence="2">
    <location>
        <begin position="399"/>
        <end position="483"/>
    </location>
</feature>
<dbReference type="RefSeq" id="XP_067696249.1">
    <property type="nucleotide sequence ID" value="XM_067840146.1"/>
</dbReference>
<feature type="compositionally biased region" description="Low complexity" evidence="2">
    <location>
        <begin position="399"/>
        <end position="413"/>
    </location>
</feature>
<evidence type="ECO:0000256" key="3">
    <source>
        <dbReference type="SAM" id="SignalP"/>
    </source>
</evidence>
<protein>
    <recommendedName>
        <fullName evidence="4">C2H2-type domain-containing protein</fullName>
    </recommendedName>
</protein>
<evidence type="ECO:0000313" key="6">
    <source>
        <dbReference type="Proteomes" id="UP000674179"/>
    </source>
</evidence>
<dbReference type="OrthoDB" id="273792at2759"/>
<dbReference type="GO" id="GO:0008270">
    <property type="term" value="F:zinc ion binding"/>
    <property type="evidence" value="ECO:0007669"/>
    <property type="project" value="UniProtKB-KW"/>
</dbReference>
<dbReference type="PROSITE" id="PS00028">
    <property type="entry name" value="ZINC_FINGER_C2H2_1"/>
    <property type="match status" value="1"/>
</dbReference>
<keyword evidence="6" id="KW-1185">Reference proteome</keyword>
<dbReference type="AlphaFoldDB" id="A0A836L3L6"/>
<feature type="compositionally biased region" description="Pro residues" evidence="2">
    <location>
        <begin position="414"/>
        <end position="423"/>
    </location>
</feature>
<evidence type="ECO:0000256" key="2">
    <source>
        <dbReference type="SAM" id="MobiDB-lite"/>
    </source>
</evidence>
<feature type="domain" description="C2H2-type" evidence="4">
    <location>
        <begin position="127"/>
        <end position="150"/>
    </location>
</feature>
<feature type="chain" id="PRO_5033004051" description="C2H2-type domain-containing protein" evidence="3">
    <location>
        <begin position="25"/>
        <end position="483"/>
    </location>
</feature>
<reference evidence="5 6" key="1">
    <citation type="submission" date="2021-02" db="EMBL/GenBank/DDBJ databases">
        <title>Leishmania (Mundinia) enrietti genome sequencing and assembly.</title>
        <authorList>
            <person name="Almutairi H."/>
            <person name="Gatherer D."/>
        </authorList>
    </citation>
    <scope>NUCLEOTIDE SEQUENCE [LARGE SCALE GENOMIC DNA]</scope>
    <source>
        <strain evidence="5">CUR178</strain>
    </source>
</reference>
<dbReference type="CDD" id="cd23672">
    <property type="entry name" value="MPSS5_OBF_C"/>
    <property type="match status" value="1"/>
</dbReference>
<keyword evidence="3" id="KW-0732">Signal</keyword>
<keyword evidence="1" id="KW-0863">Zinc-finger</keyword>
<keyword evidence="1" id="KW-0862">Zinc</keyword>
<evidence type="ECO:0000256" key="1">
    <source>
        <dbReference type="PROSITE-ProRule" id="PRU00042"/>
    </source>
</evidence>
<proteinExistence type="predicted"/>
<dbReference type="Gene3D" id="3.30.160.60">
    <property type="entry name" value="Classic Zinc Finger"/>
    <property type="match status" value="1"/>
</dbReference>
<dbReference type="InterPro" id="IPR036236">
    <property type="entry name" value="Znf_C2H2_sf"/>
</dbReference>
<keyword evidence="1" id="KW-0479">Metal-binding</keyword>
<evidence type="ECO:0000313" key="5">
    <source>
        <dbReference type="EMBL" id="KAG5487433.1"/>
    </source>
</evidence>
<dbReference type="GeneID" id="94175656"/>
<organism evidence="5 6">
    <name type="scientific">Leishmania enriettii</name>
    <dbReference type="NCBI Taxonomy" id="5663"/>
    <lineage>
        <taxon>Eukaryota</taxon>
        <taxon>Discoba</taxon>
        <taxon>Euglenozoa</taxon>
        <taxon>Kinetoplastea</taxon>
        <taxon>Metakinetoplastina</taxon>
        <taxon>Trypanosomatida</taxon>
        <taxon>Trypanosomatidae</taxon>
        <taxon>Leishmaniinae</taxon>
        <taxon>Leishmania</taxon>
    </lineage>
</organism>
<dbReference type="PROSITE" id="PS50157">
    <property type="entry name" value="ZINC_FINGER_C2H2_2"/>
    <property type="match status" value="1"/>
</dbReference>
<feature type="compositionally biased region" description="Basic and acidic residues" evidence="2">
    <location>
        <begin position="440"/>
        <end position="449"/>
    </location>
</feature>
<dbReference type="InterPro" id="IPR013087">
    <property type="entry name" value="Znf_C2H2_type"/>
</dbReference>
<sequence length="483" mass="51851">MSHAAATALVQAWRCLAFAPSLLATSSVSLSRVAAATFKSSEDNRPRSLRGAPLSTIAVMNLRCLGAAPRSLHSSLHRRPYCLWACCNRGNCCREISSAVPPCATPASTSFSSSASSAPSRAPRERHLCPECGKRFLCESNLVRHRTTRHGVRVASASELARAQLVACNAQLQQELACVQARVKQLREGSGSGSRQERDAGTAELAEDAAKAYPSALLTGRLMEVDEAVERAWRRSGRGLGTGVSLVDCVGTVLGAVEVGTLRGTAPDSAADSVAAGPRVLQFVLEAHGYRERRPGQLKMYRAHIVVRYVAWQPYHRYGADDDAPATSPPPTALLPFKVQEGDLLHVHGHYALHKSYDMVSKQSVENVVLEADAVGMLRPAPAKVASTVREERDTRLAAAAAPCAPSSTVVSSPPLPSPPAPPSRHGSTPAGKEAVCGTDNHRRYRSEDAAMSANMLLPQQQRPPARKKTRRLRKSPRIPQAR</sequence>
<evidence type="ECO:0000259" key="4">
    <source>
        <dbReference type="PROSITE" id="PS50157"/>
    </source>
</evidence>
<dbReference type="EMBL" id="JAFHKP010000001">
    <property type="protein sequence ID" value="KAG5487433.1"/>
    <property type="molecule type" value="Genomic_DNA"/>
</dbReference>
<dbReference type="SUPFAM" id="SSF57667">
    <property type="entry name" value="beta-beta-alpha zinc fingers"/>
    <property type="match status" value="1"/>
</dbReference>